<keyword evidence="2" id="KW-1185">Reference proteome</keyword>
<dbReference type="AlphaFoldDB" id="A0A318HCY3"/>
<protein>
    <submittedName>
        <fullName evidence="1">Uncharacterized protein</fullName>
    </submittedName>
</protein>
<accession>A0A318HCY3</accession>
<sequence>MTQTLHTIPAATVTHTIAVIYGDITSDITVHHARTSDARIGLTFGTTLMNLYSAAAAHGLLEAFAAARAAMARVPREINAQPTPPYEPFARTTLAIEWTRRPTYCVVPQSGPTKAGTKVTHWVDVYCGPITFQIRDHLGLTSTLALLSRTHKTAVAVFLDGPQHAEDPTAGDYPGPN</sequence>
<dbReference type="Proteomes" id="UP000247781">
    <property type="component" value="Unassembled WGS sequence"/>
</dbReference>
<proteinExistence type="predicted"/>
<dbReference type="OrthoDB" id="4457510at2"/>
<comment type="caution">
    <text evidence="1">The sequence shown here is derived from an EMBL/GenBank/DDBJ whole genome shotgun (WGS) entry which is preliminary data.</text>
</comment>
<gene>
    <name evidence="1" type="ORF">C8E89_114139</name>
</gene>
<evidence type="ECO:0000313" key="1">
    <source>
        <dbReference type="EMBL" id="PXX06366.1"/>
    </source>
</evidence>
<organism evidence="1 2">
    <name type="scientific">Mycolicibacterium moriokaense</name>
    <dbReference type="NCBI Taxonomy" id="39691"/>
    <lineage>
        <taxon>Bacteria</taxon>
        <taxon>Bacillati</taxon>
        <taxon>Actinomycetota</taxon>
        <taxon>Actinomycetes</taxon>
        <taxon>Mycobacteriales</taxon>
        <taxon>Mycobacteriaceae</taxon>
        <taxon>Mycolicibacterium</taxon>
    </lineage>
</organism>
<reference evidence="2" key="1">
    <citation type="submission" date="2018-05" db="EMBL/GenBank/DDBJ databases">
        <authorList>
            <person name="Deangelis K."/>
            <person name="Huntemann M."/>
            <person name="Clum A."/>
            <person name="Pillay M."/>
            <person name="Palaniappan K."/>
            <person name="Varghese N."/>
            <person name="Mikhailova N."/>
            <person name="Stamatis D."/>
            <person name="Reddy T."/>
            <person name="Daum C."/>
            <person name="Shapiro N."/>
            <person name="Ivanova N."/>
            <person name="Kyrpides N."/>
            <person name="Woyke T."/>
        </authorList>
    </citation>
    <scope>NUCLEOTIDE SEQUENCE [LARGE SCALE GENOMIC DNA]</scope>
    <source>
        <strain evidence="2">GAS496</strain>
    </source>
</reference>
<dbReference type="RefSeq" id="WP_110317972.1">
    <property type="nucleotide sequence ID" value="NZ_QJJU01000014.1"/>
</dbReference>
<evidence type="ECO:0000313" key="2">
    <source>
        <dbReference type="Proteomes" id="UP000247781"/>
    </source>
</evidence>
<dbReference type="EMBL" id="QJJU01000014">
    <property type="protein sequence ID" value="PXX06366.1"/>
    <property type="molecule type" value="Genomic_DNA"/>
</dbReference>
<reference evidence="1 2" key="2">
    <citation type="submission" date="2018-06" db="EMBL/GenBank/DDBJ databases">
        <title>Sequencing of bacterial isolates from soil warming experiment in Harvard Forest, Massachusetts, USA.</title>
        <authorList>
            <person name="Deangelis K.PhD."/>
        </authorList>
    </citation>
    <scope>NUCLEOTIDE SEQUENCE [LARGE SCALE GENOMIC DNA]</scope>
    <source>
        <strain evidence="1 2">GAS496</strain>
    </source>
</reference>
<name>A0A318HCY3_9MYCO</name>